<protein>
    <recommendedName>
        <fullName evidence="33">TGF-beta receptor type-1</fullName>
        <ecNumber evidence="8">2.7.11.30</ecNumber>
    </recommendedName>
    <alternativeName>
        <fullName evidence="34">Transforming growth factor-beta receptor type I</fullName>
    </alternativeName>
</protein>
<dbReference type="GO" id="GO:0005923">
    <property type="term" value="C:bicellular tight junction"/>
    <property type="evidence" value="ECO:0007669"/>
    <property type="project" value="UniProtKB-SubCell"/>
</dbReference>
<comment type="cofactor">
    <cofactor evidence="1">
        <name>Mn(2+)</name>
        <dbReference type="ChEBI" id="CHEBI:29035"/>
    </cofactor>
</comment>
<dbReference type="Gene3D" id="2.10.60.10">
    <property type="entry name" value="CD59"/>
    <property type="match status" value="1"/>
</dbReference>
<dbReference type="InterPro" id="IPR000472">
    <property type="entry name" value="Activin_recp"/>
</dbReference>
<dbReference type="InterPro" id="IPR008271">
    <property type="entry name" value="Ser/Thr_kinase_AS"/>
</dbReference>
<dbReference type="InterPro" id="IPR000719">
    <property type="entry name" value="Prot_kinase_dom"/>
</dbReference>
<comment type="catalytic activity">
    <reaction evidence="36">
        <text>L-threonyl-[receptor-protein] + ATP = O-phospho-L-threonyl-[receptor-protein] + ADP + H(+)</text>
        <dbReference type="Rhea" id="RHEA:44880"/>
        <dbReference type="Rhea" id="RHEA-COMP:11024"/>
        <dbReference type="Rhea" id="RHEA-COMP:11025"/>
        <dbReference type="ChEBI" id="CHEBI:15378"/>
        <dbReference type="ChEBI" id="CHEBI:30013"/>
        <dbReference type="ChEBI" id="CHEBI:30616"/>
        <dbReference type="ChEBI" id="CHEBI:61977"/>
        <dbReference type="ChEBI" id="CHEBI:456216"/>
        <dbReference type="EC" id="2.7.11.30"/>
    </reaction>
</comment>
<keyword evidence="28" id="KW-0472">Membrane</keyword>
<keyword evidence="27" id="KW-1133">Transmembrane helix</keyword>
<evidence type="ECO:0000256" key="22">
    <source>
        <dbReference type="ARBA" id="ARBA00022782"/>
    </source>
</evidence>
<evidence type="ECO:0000256" key="27">
    <source>
        <dbReference type="ARBA" id="ARBA00022989"/>
    </source>
</evidence>
<keyword evidence="19" id="KW-0732">Signal</keyword>
<evidence type="ECO:0000256" key="38">
    <source>
        <dbReference type="RuleBase" id="RU000304"/>
    </source>
</evidence>
<dbReference type="OMA" id="TRIHEIN"/>
<evidence type="ECO:0000256" key="30">
    <source>
        <dbReference type="ARBA" id="ARBA00023170"/>
    </source>
</evidence>
<dbReference type="PROSITE" id="PS00108">
    <property type="entry name" value="PROTEIN_KINASE_ST"/>
    <property type="match status" value="1"/>
</dbReference>
<evidence type="ECO:0000256" key="34">
    <source>
        <dbReference type="ARBA" id="ARBA00043075"/>
    </source>
</evidence>
<dbReference type="PROSITE" id="PS51256">
    <property type="entry name" value="GS"/>
    <property type="match status" value="1"/>
</dbReference>
<dbReference type="Pfam" id="PF01064">
    <property type="entry name" value="Activin_recp"/>
    <property type="match status" value="1"/>
</dbReference>
<keyword evidence="9" id="KW-0796">Tight junction</keyword>
<evidence type="ECO:0000256" key="12">
    <source>
        <dbReference type="ARBA" id="ARBA00022527"/>
    </source>
</evidence>
<dbReference type="GO" id="GO:0009986">
    <property type="term" value="C:cell surface"/>
    <property type="evidence" value="ECO:0007669"/>
    <property type="project" value="UniProtKB-SubCell"/>
</dbReference>
<dbReference type="EC" id="2.7.11.30" evidence="8"/>
<keyword evidence="11" id="KW-1017">Isopeptide bond</keyword>
<evidence type="ECO:0000256" key="11">
    <source>
        <dbReference type="ARBA" id="ARBA00022499"/>
    </source>
</evidence>
<evidence type="ECO:0000256" key="24">
    <source>
        <dbReference type="ARBA" id="ARBA00022842"/>
    </source>
</evidence>
<dbReference type="SUPFAM" id="SSF56112">
    <property type="entry name" value="Protein kinase-like (PK-like)"/>
    <property type="match status" value="1"/>
</dbReference>
<evidence type="ECO:0000256" key="13">
    <source>
        <dbReference type="ARBA" id="ARBA00022553"/>
    </source>
</evidence>
<dbReference type="AlphaFoldDB" id="A0A3Q3W6T4"/>
<dbReference type="InterPro" id="IPR045860">
    <property type="entry name" value="Snake_toxin-like_sf"/>
</dbReference>
<dbReference type="InterPro" id="IPR001245">
    <property type="entry name" value="Ser-Thr/Tyr_kinase_cat_dom"/>
</dbReference>
<dbReference type="FunFam" id="1.10.510.10:FF:000045">
    <property type="entry name" value="Receptor protein serine/threonine kinase"/>
    <property type="match status" value="1"/>
</dbReference>
<dbReference type="InterPro" id="IPR011009">
    <property type="entry name" value="Kinase-like_dom_sf"/>
</dbReference>
<evidence type="ECO:0000256" key="16">
    <source>
        <dbReference type="ARBA" id="ARBA00022692"/>
    </source>
</evidence>
<dbReference type="PROSITE" id="PS00107">
    <property type="entry name" value="PROTEIN_KINASE_ATP"/>
    <property type="match status" value="1"/>
</dbReference>
<keyword evidence="42" id="KW-1185">Reference proteome</keyword>
<evidence type="ECO:0000256" key="4">
    <source>
        <dbReference type="ARBA" id="ARBA00004251"/>
    </source>
</evidence>
<dbReference type="InterPro" id="IPR017441">
    <property type="entry name" value="Protein_kinase_ATP_BS"/>
</dbReference>
<evidence type="ECO:0000256" key="28">
    <source>
        <dbReference type="ARBA" id="ARBA00023136"/>
    </source>
</evidence>
<keyword evidence="31" id="KW-0325">Glycoprotein</keyword>
<evidence type="ECO:0000256" key="19">
    <source>
        <dbReference type="ARBA" id="ARBA00022729"/>
    </source>
</evidence>
<dbReference type="SMART" id="SM00220">
    <property type="entry name" value="S_TKc"/>
    <property type="match status" value="1"/>
</dbReference>
<evidence type="ECO:0000256" key="36">
    <source>
        <dbReference type="ARBA" id="ARBA00048773"/>
    </source>
</evidence>
<dbReference type="PANTHER" id="PTHR23255:SF61">
    <property type="entry name" value="TGF-BETA RECEPTOR TYPE-1"/>
    <property type="match status" value="1"/>
</dbReference>
<name>A0A3Q3W6T4_MOLML</name>
<keyword evidence="20 37" id="KW-0547">Nucleotide-binding</keyword>
<reference evidence="41" key="1">
    <citation type="submission" date="2025-08" db="UniProtKB">
        <authorList>
            <consortium name="Ensembl"/>
        </authorList>
    </citation>
    <scope>IDENTIFICATION</scope>
</reference>
<dbReference type="InterPro" id="IPR000333">
    <property type="entry name" value="TGFB_receptor"/>
</dbReference>
<comment type="similarity">
    <text evidence="7">Belongs to the protein kinase superfamily. TKL Ser/Thr protein kinase family. TGFB receptor subfamily.</text>
</comment>
<dbReference type="GO" id="GO:0007507">
    <property type="term" value="P:heart development"/>
    <property type="evidence" value="ECO:0007669"/>
    <property type="project" value="TreeGrafter"/>
</dbReference>
<dbReference type="GO" id="GO:0045121">
    <property type="term" value="C:membrane raft"/>
    <property type="evidence" value="ECO:0007669"/>
    <property type="project" value="UniProtKB-SubCell"/>
</dbReference>
<dbReference type="GO" id="GO:0005886">
    <property type="term" value="C:plasma membrane"/>
    <property type="evidence" value="ECO:0007669"/>
    <property type="project" value="UniProtKB-SubCell"/>
</dbReference>
<feature type="domain" description="GS" evidence="40">
    <location>
        <begin position="108"/>
        <end position="120"/>
    </location>
</feature>
<evidence type="ECO:0000256" key="14">
    <source>
        <dbReference type="ARBA" id="ARBA00022604"/>
    </source>
</evidence>
<evidence type="ECO:0000256" key="9">
    <source>
        <dbReference type="ARBA" id="ARBA00022427"/>
    </source>
</evidence>
<dbReference type="GO" id="GO:0046872">
    <property type="term" value="F:metal ion binding"/>
    <property type="evidence" value="ECO:0007669"/>
    <property type="project" value="UniProtKB-KW"/>
</dbReference>
<keyword evidence="23 37" id="KW-0067">ATP-binding</keyword>
<comment type="cofactor">
    <cofactor evidence="2">
        <name>Mg(2+)</name>
        <dbReference type="ChEBI" id="CHEBI:18420"/>
    </cofactor>
</comment>
<dbReference type="GO" id="GO:0006915">
    <property type="term" value="P:apoptotic process"/>
    <property type="evidence" value="ECO:0007669"/>
    <property type="project" value="UniProtKB-KW"/>
</dbReference>
<dbReference type="Pfam" id="PF07714">
    <property type="entry name" value="PK_Tyr_Ser-Thr"/>
    <property type="match status" value="1"/>
</dbReference>
<evidence type="ECO:0000313" key="41">
    <source>
        <dbReference type="Ensembl" id="ENSMMOP00000007472.1"/>
    </source>
</evidence>
<dbReference type="Proteomes" id="UP000261620">
    <property type="component" value="Unplaced"/>
</dbReference>
<dbReference type="CDD" id="cd14143">
    <property type="entry name" value="STKc_TGFbR1_ACVR1b_ACVR1c"/>
    <property type="match status" value="1"/>
</dbReference>
<keyword evidence="29" id="KW-1015">Disulfide bond</keyword>
<dbReference type="GO" id="GO:0046332">
    <property type="term" value="F:SMAD binding"/>
    <property type="evidence" value="ECO:0007669"/>
    <property type="project" value="TreeGrafter"/>
</dbReference>
<evidence type="ECO:0000256" key="10">
    <source>
        <dbReference type="ARBA" id="ARBA00022475"/>
    </source>
</evidence>
<keyword evidence="18" id="KW-0479">Metal-binding</keyword>
<evidence type="ECO:0000256" key="25">
    <source>
        <dbReference type="ARBA" id="ARBA00022843"/>
    </source>
</evidence>
<dbReference type="GO" id="GO:0030154">
    <property type="term" value="P:cell differentiation"/>
    <property type="evidence" value="ECO:0007669"/>
    <property type="project" value="UniProtKB-KW"/>
</dbReference>
<proteinExistence type="inferred from homology"/>
<keyword evidence="10" id="KW-1003">Cell membrane</keyword>
<evidence type="ECO:0000256" key="3">
    <source>
        <dbReference type="ARBA" id="ARBA00004241"/>
    </source>
</evidence>
<keyword evidence="22" id="KW-0221">Differentiation</keyword>
<organism evidence="41 42">
    <name type="scientific">Mola mola</name>
    <name type="common">Ocean sunfish</name>
    <name type="synonym">Tetraodon mola</name>
    <dbReference type="NCBI Taxonomy" id="94237"/>
    <lineage>
        <taxon>Eukaryota</taxon>
        <taxon>Metazoa</taxon>
        <taxon>Chordata</taxon>
        <taxon>Craniata</taxon>
        <taxon>Vertebrata</taxon>
        <taxon>Euteleostomi</taxon>
        <taxon>Actinopterygii</taxon>
        <taxon>Neopterygii</taxon>
        <taxon>Teleostei</taxon>
        <taxon>Neoteleostei</taxon>
        <taxon>Acanthomorphata</taxon>
        <taxon>Eupercaria</taxon>
        <taxon>Tetraodontiformes</taxon>
        <taxon>Molidae</taxon>
        <taxon>Mola</taxon>
    </lineage>
</organism>
<keyword evidence="15" id="KW-0808">Transferase</keyword>
<evidence type="ECO:0000256" key="31">
    <source>
        <dbReference type="ARBA" id="ARBA00023180"/>
    </source>
</evidence>
<dbReference type="GO" id="GO:0043235">
    <property type="term" value="C:receptor complex"/>
    <property type="evidence" value="ECO:0007669"/>
    <property type="project" value="TreeGrafter"/>
</dbReference>
<sequence length="393" mass="44771">SVYPAFLLIYIIYVYTVYPLLPPALQCYCDRCSANSSCMTDGVCFVAIRKSGSQLTPEQRQCVHENELIPRDRPFICAPSVKHDTGIYPMCCTTDYCNKETDIKIFPGLPLLVQRTIARTIILQESIGKGRFGEVWRGKWRGEEVAVKIFSSREERSWFREAEIYQTVMLRHENILGFIAADNKDNGTWTQLWLLSLSTASGLAHLHMEIVGTQGKPAIAHRDLKSKNILVKKNGTCCIADLGLAVRHDSATDTIDIAPNHRVGTKRYMAPEVLDDSINMKHFESFKRADIYAMGLVFWEIASRCSMGGIHEDYQLPYYDLVQSDPSVEEMRKVVCEQKLRPNIPNRWQSCEALRVMAKIMRECWYANSAARLTALRIKKTLSQLSQQEGIKM</sequence>
<evidence type="ECO:0000256" key="35">
    <source>
        <dbReference type="ARBA" id="ARBA00047681"/>
    </source>
</evidence>
<evidence type="ECO:0000256" key="32">
    <source>
        <dbReference type="ARBA" id="ARBA00023211"/>
    </source>
</evidence>
<evidence type="ECO:0000256" key="26">
    <source>
        <dbReference type="ARBA" id="ARBA00022949"/>
    </source>
</evidence>
<dbReference type="GO" id="GO:0005524">
    <property type="term" value="F:ATP binding"/>
    <property type="evidence" value="ECO:0007669"/>
    <property type="project" value="UniProtKB-UniRule"/>
</dbReference>
<evidence type="ECO:0000256" key="21">
    <source>
        <dbReference type="ARBA" id="ARBA00022777"/>
    </source>
</evidence>
<dbReference type="GO" id="GO:0007179">
    <property type="term" value="P:transforming growth factor beta receptor signaling pathway"/>
    <property type="evidence" value="ECO:0007669"/>
    <property type="project" value="TreeGrafter"/>
</dbReference>
<evidence type="ECO:0000259" key="40">
    <source>
        <dbReference type="PROSITE" id="PS51256"/>
    </source>
</evidence>
<keyword evidence="14" id="KW-0341">Growth regulation</keyword>
<evidence type="ECO:0000256" key="33">
    <source>
        <dbReference type="ARBA" id="ARBA00040150"/>
    </source>
</evidence>
<dbReference type="Pfam" id="PF08515">
    <property type="entry name" value="TGF_beta_GS"/>
    <property type="match status" value="1"/>
</dbReference>
<evidence type="ECO:0000256" key="6">
    <source>
        <dbReference type="ARBA" id="ARBA00004435"/>
    </source>
</evidence>
<dbReference type="Pfam" id="PF00069">
    <property type="entry name" value="Pkinase"/>
    <property type="match status" value="1"/>
</dbReference>
<dbReference type="CDD" id="cd23537">
    <property type="entry name" value="TFP_LU_ECD_ALK5"/>
    <property type="match status" value="1"/>
</dbReference>
<evidence type="ECO:0000256" key="17">
    <source>
        <dbReference type="ARBA" id="ARBA00022703"/>
    </source>
</evidence>
<evidence type="ECO:0000313" key="42">
    <source>
        <dbReference type="Proteomes" id="UP000261620"/>
    </source>
</evidence>
<dbReference type="Ensembl" id="ENSMMOT00000007614.1">
    <property type="protein sequence ID" value="ENSMMOP00000007472.1"/>
    <property type="gene ID" value="ENSMMOG00000005823.1"/>
</dbReference>
<keyword evidence="26" id="KW-0965">Cell junction</keyword>
<evidence type="ECO:0000256" key="5">
    <source>
        <dbReference type="ARBA" id="ARBA00004285"/>
    </source>
</evidence>
<keyword evidence="16" id="KW-0812">Transmembrane</keyword>
<reference evidence="41" key="2">
    <citation type="submission" date="2025-09" db="UniProtKB">
        <authorList>
            <consortium name="Ensembl"/>
        </authorList>
    </citation>
    <scope>IDENTIFICATION</scope>
</reference>
<keyword evidence="17" id="KW-0053">Apoptosis</keyword>
<keyword evidence="24" id="KW-0460">Magnesium</keyword>
<dbReference type="GO" id="GO:0005025">
    <property type="term" value="F:transforming growth factor beta receptor activity, type I"/>
    <property type="evidence" value="ECO:0007669"/>
    <property type="project" value="TreeGrafter"/>
</dbReference>
<keyword evidence="13" id="KW-0597">Phosphoprotein</keyword>
<evidence type="ECO:0000256" key="29">
    <source>
        <dbReference type="ARBA" id="ARBA00023157"/>
    </source>
</evidence>
<evidence type="ECO:0000256" key="23">
    <source>
        <dbReference type="ARBA" id="ARBA00022840"/>
    </source>
</evidence>
<dbReference type="SUPFAM" id="SSF57302">
    <property type="entry name" value="Snake toxin-like"/>
    <property type="match status" value="1"/>
</dbReference>
<dbReference type="InterPro" id="IPR003605">
    <property type="entry name" value="GS_dom"/>
</dbReference>
<keyword evidence="21" id="KW-0418">Kinase</keyword>
<dbReference type="STRING" id="94237.ENSMMOP00000007472"/>
<keyword evidence="32" id="KW-0464">Manganese</keyword>
<keyword evidence="12 38" id="KW-0723">Serine/threonine-protein kinase</keyword>
<evidence type="ECO:0000259" key="39">
    <source>
        <dbReference type="PROSITE" id="PS50011"/>
    </source>
</evidence>
<evidence type="ECO:0000256" key="8">
    <source>
        <dbReference type="ARBA" id="ARBA00012401"/>
    </source>
</evidence>
<dbReference type="Gene3D" id="1.10.510.10">
    <property type="entry name" value="Transferase(Phosphotransferase) domain 1"/>
    <property type="match status" value="1"/>
</dbReference>
<comment type="catalytic activity">
    <reaction evidence="35">
        <text>L-seryl-[receptor-protein] + ATP = O-phospho-L-seryl-[receptor-protein] + ADP + H(+)</text>
        <dbReference type="Rhea" id="RHEA:18673"/>
        <dbReference type="Rhea" id="RHEA-COMP:11022"/>
        <dbReference type="Rhea" id="RHEA-COMP:11023"/>
        <dbReference type="ChEBI" id="CHEBI:15378"/>
        <dbReference type="ChEBI" id="CHEBI:29999"/>
        <dbReference type="ChEBI" id="CHEBI:30616"/>
        <dbReference type="ChEBI" id="CHEBI:83421"/>
        <dbReference type="ChEBI" id="CHEBI:456216"/>
        <dbReference type="EC" id="2.7.11.30"/>
    </reaction>
</comment>
<evidence type="ECO:0000256" key="20">
    <source>
        <dbReference type="ARBA" id="ARBA00022741"/>
    </source>
</evidence>
<evidence type="ECO:0000256" key="37">
    <source>
        <dbReference type="PROSITE-ProRule" id="PRU10141"/>
    </source>
</evidence>
<comment type="subcellular location">
    <subcellularLocation>
        <location evidence="6">Cell junction</location>
        <location evidence="6">Tight junction</location>
    </subcellularLocation>
    <subcellularLocation>
        <location evidence="4">Cell membrane</location>
        <topology evidence="4">Single-pass type I membrane protein</topology>
    </subcellularLocation>
    <subcellularLocation>
        <location evidence="3">Cell surface</location>
    </subcellularLocation>
    <subcellularLocation>
        <location evidence="5">Membrane raft</location>
    </subcellularLocation>
</comment>
<dbReference type="PANTHER" id="PTHR23255">
    <property type="entry name" value="TRANSFORMING GROWTH FACTOR-BETA RECEPTOR TYPE I AND II"/>
    <property type="match status" value="1"/>
</dbReference>
<accession>A0A3Q3W6T4</accession>
<keyword evidence="25" id="KW-0832">Ubl conjugation</keyword>
<evidence type="ECO:0000256" key="7">
    <source>
        <dbReference type="ARBA" id="ARBA00009605"/>
    </source>
</evidence>
<dbReference type="Gene3D" id="3.30.200.20">
    <property type="entry name" value="Phosphorylase Kinase, domain 1"/>
    <property type="match status" value="1"/>
</dbReference>
<evidence type="ECO:0000256" key="15">
    <source>
        <dbReference type="ARBA" id="ARBA00022679"/>
    </source>
</evidence>
<keyword evidence="30" id="KW-0675">Receptor</keyword>
<feature type="binding site" evidence="37">
    <location>
        <position position="148"/>
    </location>
    <ligand>
        <name>ATP</name>
        <dbReference type="ChEBI" id="CHEBI:30616"/>
    </ligand>
</feature>
<dbReference type="PROSITE" id="PS50011">
    <property type="entry name" value="PROTEIN_KINASE_DOM"/>
    <property type="match status" value="1"/>
</dbReference>
<feature type="domain" description="Protein kinase" evidence="39">
    <location>
        <begin position="121"/>
        <end position="385"/>
    </location>
</feature>
<evidence type="ECO:0000256" key="2">
    <source>
        <dbReference type="ARBA" id="ARBA00001946"/>
    </source>
</evidence>
<evidence type="ECO:0000256" key="1">
    <source>
        <dbReference type="ARBA" id="ARBA00001936"/>
    </source>
</evidence>
<evidence type="ECO:0000256" key="18">
    <source>
        <dbReference type="ARBA" id="ARBA00022723"/>
    </source>
</evidence>